<comment type="similarity">
    <text evidence="1 2">Belongs to the UPF0235 family.</text>
</comment>
<dbReference type="HAMAP" id="MF_00634">
    <property type="entry name" value="UPF0235"/>
    <property type="match status" value="1"/>
</dbReference>
<proteinExistence type="inferred from homology"/>
<gene>
    <name evidence="3" type="ORF">NPRO_12030</name>
</gene>
<dbReference type="Proteomes" id="UP000662873">
    <property type="component" value="Chromosome"/>
</dbReference>
<evidence type="ECO:0000256" key="2">
    <source>
        <dbReference type="HAMAP-Rule" id="MF_00634"/>
    </source>
</evidence>
<dbReference type="AlphaFoldDB" id="A0A809RAC6"/>
<dbReference type="KEGG" id="npy:NPRO_12030"/>
<dbReference type="Pfam" id="PF02594">
    <property type="entry name" value="DUF167"/>
    <property type="match status" value="1"/>
</dbReference>
<name>A0A809RAC6_9BACT</name>
<accession>A0A809RAC6</accession>
<dbReference type="EMBL" id="AP021858">
    <property type="protein sequence ID" value="BBO23608.1"/>
    <property type="molecule type" value="Genomic_DNA"/>
</dbReference>
<organism evidence="3 4">
    <name type="scientific">Candidatus Nitrosymbiomonas proteolyticus</name>
    <dbReference type="NCBI Taxonomy" id="2608984"/>
    <lineage>
        <taxon>Bacteria</taxon>
        <taxon>Bacillati</taxon>
        <taxon>Armatimonadota</taxon>
        <taxon>Armatimonadota incertae sedis</taxon>
        <taxon>Candidatus Nitrosymbiomonas</taxon>
    </lineage>
</organism>
<dbReference type="Gene3D" id="3.30.1200.10">
    <property type="entry name" value="YggU-like"/>
    <property type="match status" value="1"/>
</dbReference>
<dbReference type="SUPFAM" id="SSF69786">
    <property type="entry name" value="YggU-like"/>
    <property type="match status" value="1"/>
</dbReference>
<dbReference type="PANTHER" id="PTHR13420">
    <property type="entry name" value="UPF0235 PROTEIN C15ORF40"/>
    <property type="match status" value="1"/>
</dbReference>
<evidence type="ECO:0000256" key="1">
    <source>
        <dbReference type="ARBA" id="ARBA00010364"/>
    </source>
</evidence>
<dbReference type="SMART" id="SM01152">
    <property type="entry name" value="DUF167"/>
    <property type="match status" value="1"/>
</dbReference>
<dbReference type="NCBIfam" id="TIGR00251">
    <property type="entry name" value="DUF167 family protein"/>
    <property type="match status" value="1"/>
</dbReference>
<dbReference type="InterPro" id="IPR036591">
    <property type="entry name" value="YggU-like_sf"/>
</dbReference>
<dbReference type="InterPro" id="IPR003746">
    <property type="entry name" value="DUF167"/>
</dbReference>
<sequence>MKCEFDVKVVPKSSANKIEATEAGIKVWVTAPPVDGQANRAVVRLVADRLGVAPSRVEIVRGHVWKTKTLAVEGLSLEQAISALQGSSEREKGK</sequence>
<dbReference type="PANTHER" id="PTHR13420:SF7">
    <property type="entry name" value="UPF0235 PROTEIN C15ORF40"/>
    <property type="match status" value="1"/>
</dbReference>
<evidence type="ECO:0000313" key="4">
    <source>
        <dbReference type="Proteomes" id="UP000662873"/>
    </source>
</evidence>
<protein>
    <recommendedName>
        <fullName evidence="2">UPF0235 protein NPRO_12030</fullName>
    </recommendedName>
</protein>
<reference evidence="3" key="1">
    <citation type="journal article" name="DNA Res.">
        <title>The physiological potential of anammox bacteria as revealed by their core genome structure.</title>
        <authorList>
            <person name="Okubo T."/>
            <person name="Toyoda A."/>
            <person name="Fukuhara K."/>
            <person name="Uchiyama I."/>
            <person name="Harigaya Y."/>
            <person name="Kuroiwa M."/>
            <person name="Suzuki T."/>
            <person name="Murakami Y."/>
            <person name="Suwa Y."/>
            <person name="Takami H."/>
        </authorList>
    </citation>
    <scope>NUCLEOTIDE SEQUENCE</scope>
    <source>
        <strain evidence="3">317325-2</strain>
    </source>
</reference>
<dbReference type="GO" id="GO:0005737">
    <property type="term" value="C:cytoplasm"/>
    <property type="evidence" value="ECO:0007669"/>
    <property type="project" value="TreeGrafter"/>
</dbReference>
<evidence type="ECO:0000313" key="3">
    <source>
        <dbReference type="EMBL" id="BBO23608.1"/>
    </source>
</evidence>